<protein>
    <submittedName>
        <fullName evidence="5">Uncharacterized protein</fullName>
    </submittedName>
</protein>
<dbReference type="Gene3D" id="2.130.10.10">
    <property type="entry name" value="YVTN repeat-like/Quinoprotein amine dehydrogenase"/>
    <property type="match status" value="1"/>
</dbReference>
<evidence type="ECO:0000313" key="6">
    <source>
        <dbReference type="Proteomes" id="UP000218231"/>
    </source>
</evidence>
<dbReference type="InterPro" id="IPR036322">
    <property type="entry name" value="WD40_repeat_dom_sf"/>
</dbReference>
<dbReference type="STRING" id="2018661.A0A2A2KMJ8"/>
<dbReference type="PANTHER" id="PTHR22652:SF0">
    <property type="entry name" value="NUCLEOPORIN NUP43"/>
    <property type="match status" value="1"/>
</dbReference>
<keyword evidence="2" id="KW-0853">WD repeat</keyword>
<dbReference type="EMBL" id="LIAE01008216">
    <property type="protein sequence ID" value="PAV75079.1"/>
    <property type="molecule type" value="Genomic_DNA"/>
</dbReference>
<evidence type="ECO:0000256" key="2">
    <source>
        <dbReference type="ARBA" id="ARBA00022574"/>
    </source>
</evidence>
<dbReference type="PANTHER" id="PTHR22652">
    <property type="entry name" value="NUCLEOPORIN NUP43"/>
    <property type="match status" value="1"/>
</dbReference>
<dbReference type="GO" id="GO:0031080">
    <property type="term" value="C:nuclear pore outer ring"/>
    <property type="evidence" value="ECO:0007669"/>
    <property type="project" value="TreeGrafter"/>
</dbReference>
<dbReference type="OrthoDB" id="9890280at2759"/>
<reference evidence="5 6" key="1">
    <citation type="journal article" date="2017" name="Curr. Biol.">
        <title>Genome architecture and evolution of a unichromosomal asexual nematode.</title>
        <authorList>
            <person name="Fradin H."/>
            <person name="Zegar C."/>
            <person name="Gutwein M."/>
            <person name="Lucas J."/>
            <person name="Kovtun M."/>
            <person name="Corcoran D."/>
            <person name="Baugh L.R."/>
            <person name="Kiontke K."/>
            <person name="Gunsalus K."/>
            <person name="Fitch D.H."/>
            <person name="Piano F."/>
        </authorList>
    </citation>
    <scope>NUCLEOTIDE SEQUENCE [LARGE SCALE GENOMIC DNA]</scope>
    <source>
        <strain evidence="5">PF1309</strain>
    </source>
</reference>
<comment type="caution">
    <text evidence="5">The sequence shown here is derived from an EMBL/GenBank/DDBJ whole genome shotgun (WGS) entry which is preliminary data.</text>
</comment>
<proteinExistence type="predicted"/>
<evidence type="ECO:0000313" key="5">
    <source>
        <dbReference type="EMBL" id="PAV75079.1"/>
    </source>
</evidence>
<comment type="subcellular location">
    <subcellularLocation>
        <location evidence="1">Nucleus</location>
    </subcellularLocation>
</comment>
<dbReference type="SUPFAM" id="SSF50978">
    <property type="entry name" value="WD40 repeat-like"/>
    <property type="match status" value="1"/>
</dbReference>
<organism evidence="5 6">
    <name type="scientific">Diploscapter pachys</name>
    <dbReference type="NCBI Taxonomy" id="2018661"/>
    <lineage>
        <taxon>Eukaryota</taxon>
        <taxon>Metazoa</taxon>
        <taxon>Ecdysozoa</taxon>
        <taxon>Nematoda</taxon>
        <taxon>Chromadorea</taxon>
        <taxon>Rhabditida</taxon>
        <taxon>Rhabditina</taxon>
        <taxon>Rhabditomorpha</taxon>
        <taxon>Rhabditoidea</taxon>
        <taxon>Rhabditidae</taxon>
        <taxon>Diploscapter</taxon>
    </lineage>
</organism>
<keyword evidence="3" id="KW-0677">Repeat</keyword>
<dbReference type="InterPro" id="IPR001680">
    <property type="entry name" value="WD40_rpt"/>
</dbReference>
<gene>
    <name evidence="5" type="ORF">WR25_06525</name>
</gene>
<evidence type="ECO:0000256" key="3">
    <source>
        <dbReference type="ARBA" id="ARBA00022737"/>
    </source>
</evidence>
<evidence type="ECO:0000256" key="4">
    <source>
        <dbReference type="ARBA" id="ARBA00023242"/>
    </source>
</evidence>
<keyword evidence="4" id="KW-0539">Nucleus</keyword>
<dbReference type="SMART" id="SM00320">
    <property type="entry name" value="WD40"/>
    <property type="match status" value="3"/>
</dbReference>
<dbReference type="InterPro" id="IPR015943">
    <property type="entry name" value="WD40/YVTN_repeat-like_dom_sf"/>
</dbReference>
<accession>A0A2A2KMJ8</accession>
<dbReference type="AlphaFoldDB" id="A0A2A2KMJ8"/>
<dbReference type="Proteomes" id="UP000218231">
    <property type="component" value="Unassembled WGS sequence"/>
</dbReference>
<name>A0A2A2KMJ8_9BILA</name>
<keyword evidence="6" id="KW-1185">Reference proteome</keyword>
<sequence>MILSNLYNIKSSPAESLADFEPQETSQALDVKLRKALFTDSIGEQVVWLGYGSGKCVGLSRCDDLSPDEPFRELNRVEASSNPMDICRIKPNQFGVGFGDGTLRIINTDKKKIESVAKIKPLHGSCDSRVLSYHDGIITSGSSNGSIVHVDVTTQKVTTYGKFHGAVRSLVSFAGGKLLASGHGTGQIAIWDLRQPPFNSVNSVVPSKKPLDAITALSAHPAMANLVSFGTDDGAIGFCDVRGTSGTLVPTSFDVATAAITQIKFDAHSGEHLLCSSEDGSIVHWDVSGIPSTEYLSVGNSRQAAWLAESLSDWVKLSSLRSKCFSAINSIDINNTTVLATSDIGTLLCYTGLPFPKSHQHR</sequence>
<evidence type="ECO:0000256" key="1">
    <source>
        <dbReference type="ARBA" id="ARBA00004123"/>
    </source>
</evidence>